<dbReference type="SUPFAM" id="SSF47413">
    <property type="entry name" value="lambda repressor-like DNA-binding domains"/>
    <property type="match status" value="1"/>
</dbReference>
<dbReference type="OrthoDB" id="4324231at2"/>
<evidence type="ECO:0000313" key="2">
    <source>
        <dbReference type="Proteomes" id="UP000199155"/>
    </source>
</evidence>
<keyword evidence="2" id="KW-1185">Reference proteome</keyword>
<sequence length="102" mass="10642">MGKFAAALSTSERTLRITVAALMRACGENQTSLAAGLRITQGQVSRKQTGAAAWSLGDIDRLSAHYGIPVPDLLCGPTHAVEKLSPRRLAAVVGGSQEVITV</sequence>
<evidence type="ECO:0000313" key="1">
    <source>
        <dbReference type="EMBL" id="SDL38154.1"/>
    </source>
</evidence>
<dbReference type="InterPro" id="IPR010982">
    <property type="entry name" value="Lambda_DNA-bd_dom_sf"/>
</dbReference>
<accession>A0A1G9JM26</accession>
<organism evidence="1 2">
    <name type="scientific">Streptomyces indicus</name>
    <dbReference type="NCBI Taxonomy" id="417292"/>
    <lineage>
        <taxon>Bacteria</taxon>
        <taxon>Bacillati</taxon>
        <taxon>Actinomycetota</taxon>
        <taxon>Actinomycetes</taxon>
        <taxon>Kitasatosporales</taxon>
        <taxon>Streptomycetaceae</taxon>
        <taxon>Streptomyces</taxon>
    </lineage>
</organism>
<dbReference type="AlphaFoldDB" id="A0A1G9JM26"/>
<gene>
    <name evidence="1" type="ORF">SAMN05421806_13224</name>
</gene>
<reference evidence="1 2" key="1">
    <citation type="submission" date="2016-10" db="EMBL/GenBank/DDBJ databases">
        <authorList>
            <person name="de Groot N.N."/>
        </authorList>
    </citation>
    <scope>NUCLEOTIDE SEQUENCE [LARGE SCALE GENOMIC DNA]</scope>
    <source>
        <strain evidence="1 2">CGMCC 4.5727</strain>
    </source>
</reference>
<evidence type="ECO:0008006" key="3">
    <source>
        <dbReference type="Google" id="ProtNLM"/>
    </source>
</evidence>
<dbReference type="EMBL" id="FNFF01000032">
    <property type="protein sequence ID" value="SDL38154.1"/>
    <property type="molecule type" value="Genomic_DNA"/>
</dbReference>
<dbReference type="STRING" id="417292.SAMN05421806_13224"/>
<proteinExistence type="predicted"/>
<name>A0A1G9JM26_9ACTN</name>
<dbReference type="GO" id="GO:0003677">
    <property type="term" value="F:DNA binding"/>
    <property type="evidence" value="ECO:0007669"/>
    <property type="project" value="InterPro"/>
</dbReference>
<dbReference type="RefSeq" id="WP_093618177.1">
    <property type="nucleotide sequence ID" value="NZ_FNFF01000032.1"/>
</dbReference>
<dbReference type="Proteomes" id="UP000199155">
    <property type="component" value="Unassembled WGS sequence"/>
</dbReference>
<protein>
    <recommendedName>
        <fullName evidence="3">BetR domain-containing protein</fullName>
    </recommendedName>
</protein>